<organism evidence="2">
    <name type="scientific">marine metagenome</name>
    <dbReference type="NCBI Taxonomy" id="408172"/>
    <lineage>
        <taxon>unclassified sequences</taxon>
        <taxon>metagenomes</taxon>
        <taxon>ecological metagenomes</taxon>
    </lineage>
</organism>
<gene>
    <name evidence="2" type="ORF">METZ01_LOCUS221206</name>
</gene>
<dbReference type="InterPro" id="IPR028098">
    <property type="entry name" value="Glyco_trans_4-like_N"/>
</dbReference>
<dbReference type="Pfam" id="PF13439">
    <property type="entry name" value="Glyco_transf_4"/>
    <property type="match status" value="1"/>
</dbReference>
<feature type="non-terminal residue" evidence="2">
    <location>
        <position position="191"/>
    </location>
</feature>
<protein>
    <recommendedName>
        <fullName evidence="1">Glycosyltransferase subfamily 4-like N-terminal domain-containing protein</fullName>
    </recommendedName>
</protein>
<evidence type="ECO:0000259" key="1">
    <source>
        <dbReference type="Pfam" id="PF13439"/>
    </source>
</evidence>
<proteinExistence type="predicted"/>
<accession>A0A382G0H3</accession>
<name>A0A382G0H3_9ZZZZ</name>
<dbReference type="EMBL" id="UINC01052713">
    <property type="protein sequence ID" value="SVB68352.1"/>
    <property type="molecule type" value="Genomic_DNA"/>
</dbReference>
<reference evidence="2" key="1">
    <citation type="submission" date="2018-05" db="EMBL/GenBank/DDBJ databases">
        <authorList>
            <person name="Lanie J.A."/>
            <person name="Ng W.-L."/>
            <person name="Kazmierczak K.M."/>
            <person name="Andrzejewski T.M."/>
            <person name="Davidsen T.M."/>
            <person name="Wayne K.J."/>
            <person name="Tettelin H."/>
            <person name="Glass J.I."/>
            <person name="Rusch D."/>
            <person name="Podicherti R."/>
            <person name="Tsui H.-C.T."/>
            <person name="Winkler M.E."/>
        </authorList>
    </citation>
    <scope>NUCLEOTIDE SEQUENCE</scope>
</reference>
<evidence type="ECO:0000313" key="2">
    <source>
        <dbReference type="EMBL" id="SVB68352.1"/>
    </source>
</evidence>
<dbReference type="SUPFAM" id="SSF53756">
    <property type="entry name" value="UDP-Glycosyltransferase/glycogen phosphorylase"/>
    <property type="match status" value="1"/>
</dbReference>
<feature type="non-terminal residue" evidence="2">
    <location>
        <position position="1"/>
    </location>
</feature>
<dbReference type="Gene3D" id="3.40.50.2000">
    <property type="entry name" value="Glycogen Phosphorylase B"/>
    <property type="match status" value="1"/>
</dbReference>
<dbReference type="AlphaFoldDB" id="A0A382G0H3"/>
<sequence length="191" mass="21165">VASKIRKANTHGTIAANVRVLIDYRPALRDRTGVGEFVHQLATALSAASPIGEQNPELLEITAFSASWKDRLPYSHGLPENIQTVDRRIPVTLLNLAWHRLNWPPVELLTGRGYDVVHSPHPLLLPARSAATVITIHDLDFLDHGDRSSGEIRRDYPSLVKQHARTADQVVVPSHHTALEVERRLGISANT</sequence>
<feature type="domain" description="Glycosyltransferase subfamily 4-like N-terminal" evidence="1">
    <location>
        <begin position="33"/>
        <end position="189"/>
    </location>
</feature>